<keyword evidence="1" id="KW-0862">Zinc</keyword>
<dbReference type="OrthoDB" id="10070851at2759"/>
<accession>A0A9K3LJD1</accession>
<feature type="compositionally biased region" description="Polar residues" evidence="2">
    <location>
        <begin position="354"/>
        <end position="363"/>
    </location>
</feature>
<feature type="compositionally biased region" description="Basic residues" evidence="2">
    <location>
        <begin position="487"/>
        <end position="496"/>
    </location>
</feature>
<dbReference type="Pfam" id="PF01412">
    <property type="entry name" value="ArfGap"/>
    <property type="match status" value="1"/>
</dbReference>
<feature type="compositionally biased region" description="Polar residues" evidence="2">
    <location>
        <begin position="205"/>
        <end position="219"/>
    </location>
</feature>
<feature type="compositionally biased region" description="Polar residues" evidence="2">
    <location>
        <begin position="502"/>
        <end position="517"/>
    </location>
</feature>
<keyword evidence="1" id="KW-0479">Metal-binding</keyword>
<dbReference type="InterPro" id="IPR001164">
    <property type="entry name" value="ArfGAP_dom"/>
</dbReference>
<feature type="compositionally biased region" description="Basic and acidic residues" evidence="2">
    <location>
        <begin position="368"/>
        <end position="385"/>
    </location>
</feature>
<evidence type="ECO:0000313" key="4">
    <source>
        <dbReference type="EMBL" id="KAG7362748.1"/>
    </source>
</evidence>
<evidence type="ECO:0000256" key="2">
    <source>
        <dbReference type="SAM" id="MobiDB-lite"/>
    </source>
</evidence>
<proteinExistence type="predicted"/>
<feature type="compositionally biased region" description="Basic residues" evidence="2">
    <location>
        <begin position="386"/>
        <end position="406"/>
    </location>
</feature>
<comment type="caution">
    <text evidence="4">The sequence shown here is derived from an EMBL/GenBank/DDBJ whole genome shotgun (WGS) entry which is preliminary data.</text>
</comment>
<evidence type="ECO:0000313" key="5">
    <source>
        <dbReference type="Proteomes" id="UP000693970"/>
    </source>
</evidence>
<dbReference type="InterPro" id="IPR051718">
    <property type="entry name" value="ARF_GTPase-activating"/>
</dbReference>
<reference evidence="4" key="2">
    <citation type="submission" date="2021-04" db="EMBL/GenBank/DDBJ databases">
        <authorList>
            <person name="Podell S."/>
        </authorList>
    </citation>
    <scope>NUCLEOTIDE SEQUENCE</scope>
    <source>
        <strain evidence="4">Hildebrandi</strain>
    </source>
</reference>
<dbReference type="PROSITE" id="PS50115">
    <property type="entry name" value="ARFGAP"/>
    <property type="match status" value="1"/>
</dbReference>
<feature type="region of interest" description="Disordered" evidence="2">
    <location>
        <begin position="181"/>
        <end position="224"/>
    </location>
</feature>
<evidence type="ECO:0000259" key="3">
    <source>
        <dbReference type="PROSITE" id="PS50115"/>
    </source>
</evidence>
<dbReference type="PANTHER" id="PTHR45705">
    <property type="entry name" value="FI20236P1"/>
    <property type="match status" value="1"/>
</dbReference>
<dbReference type="GO" id="GO:0008270">
    <property type="term" value="F:zinc ion binding"/>
    <property type="evidence" value="ECO:0007669"/>
    <property type="project" value="UniProtKB-KW"/>
</dbReference>
<dbReference type="GO" id="GO:0005096">
    <property type="term" value="F:GTPase activator activity"/>
    <property type="evidence" value="ECO:0007669"/>
    <property type="project" value="InterPro"/>
</dbReference>
<feature type="compositionally biased region" description="Basic residues" evidence="2">
    <location>
        <begin position="266"/>
        <end position="275"/>
    </location>
</feature>
<feature type="compositionally biased region" description="Basic and acidic residues" evidence="2">
    <location>
        <begin position="543"/>
        <end position="553"/>
    </location>
</feature>
<dbReference type="PANTHER" id="PTHR45705:SF1">
    <property type="entry name" value="FI20236P1"/>
    <property type="match status" value="1"/>
</dbReference>
<keyword evidence="1" id="KW-0863">Zinc-finger</keyword>
<reference evidence="4" key="1">
    <citation type="journal article" date="2021" name="Sci. Rep.">
        <title>Diploid genomic architecture of Nitzschia inconspicua, an elite biomass production diatom.</title>
        <authorList>
            <person name="Oliver A."/>
            <person name="Podell S."/>
            <person name="Pinowska A."/>
            <person name="Traller J.C."/>
            <person name="Smith S.R."/>
            <person name="McClure R."/>
            <person name="Beliaev A."/>
            <person name="Bohutskyi P."/>
            <person name="Hill E.A."/>
            <person name="Rabines A."/>
            <person name="Zheng H."/>
            <person name="Allen L.Z."/>
            <person name="Kuo A."/>
            <person name="Grigoriev I.V."/>
            <person name="Allen A.E."/>
            <person name="Hazlebeck D."/>
            <person name="Allen E.E."/>
        </authorList>
    </citation>
    <scope>NUCLEOTIDE SEQUENCE</scope>
    <source>
        <strain evidence="4">Hildebrandi</strain>
    </source>
</reference>
<feature type="region of interest" description="Disordered" evidence="2">
    <location>
        <begin position="248"/>
        <end position="406"/>
    </location>
</feature>
<dbReference type="GO" id="GO:0005737">
    <property type="term" value="C:cytoplasm"/>
    <property type="evidence" value="ECO:0007669"/>
    <property type="project" value="TreeGrafter"/>
</dbReference>
<dbReference type="AlphaFoldDB" id="A0A9K3LJD1"/>
<name>A0A9K3LJD1_9STRA</name>
<feature type="region of interest" description="Disordered" evidence="2">
    <location>
        <begin position="433"/>
        <end position="553"/>
    </location>
</feature>
<organism evidence="4 5">
    <name type="scientific">Nitzschia inconspicua</name>
    <dbReference type="NCBI Taxonomy" id="303405"/>
    <lineage>
        <taxon>Eukaryota</taxon>
        <taxon>Sar</taxon>
        <taxon>Stramenopiles</taxon>
        <taxon>Ochrophyta</taxon>
        <taxon>Bacillariophyta</taxon>
        <taxon>Bacillariophyceae</taxon>
        <taxon>Bacillariophycidae</taxon>
        <taxon>Bacillariales</taxon>
        <taxon>Bacillariaceae</taxon>
        <taxon>Nitzschia</taxon>
    </lineage>
</organism>
<sequence length="553" mass="61335">MVSQEEMKAQLKHLMQLPENLVCVDCDDKRPTWASLLQPPPGSSRETPIGCFCCYQCSGAHRRMGTHICFVRSTNLDEWKEKELLAMKEGGNSLINGLFEAKLSNKQKSTVRPDNHTGLDERSTFIYDKYQHRKWYSEEAYKKLKLREKADIALQKDKAALTDCAMEEDFFAARTAKKNTSSGERFAAGSNDENEWWKDDGRNAGQKQSTSQSSDQGASKSLGFLGDRRNLLSNLQMESKSKLMNDLTGLGIDNEKGTLPSQIKTKTSRNSRRERKNGLSPVPQEDRTKSSASFGKVDPMRTPPNRSKSSASSSSGGEGSRADTRNIANSQLIRRAPPGRSVSGPLPKVRGSTVEMQLDTQSARSRKPRESRDIGRVESFDDSSRKKGSRHSSRSSSVKRSRGAARKNRTLVASLYDGTLTDSIATGLATVAGTDDTSTIGPNRRRRGDDESQASTRRGDEKSMASFKSGRSMAREDTSQTGSRRSTSNRKVRSPNRRRDGINNSVSRTPSPDLTNDSRCRALPIATPPRTPTKGTPIKVRRIPKEMKPRPHS</sequence>
<protein>
    <submittedName>
        <fullName evidence="4">GTPase activating protein</fullName>
    </submittedName>
</protein>
<dbReference type="EMBL" id="JAGRRH010000010">
    <property type="protein sequence ID" value="KAG7362748.1"/>
    <property type="molecule type" value="Genomic_DNA"/>
</dbReference>
<dbReference type="CDD" id="cd08204">
    <property type="entry name" value="ArfGap"/>
    <property type="match status" value="1"/>
</dbReference>
<feature type="domain" description="Arf-GAP" evidence="3">
    <location>
        <begin position="8"/>
        <end position="143"/>
    </location>
</feature>
<dbReference type="SMART" id="SM00105">
    <property type="entry name" value="ArfGap"/>
    <property type="match status" value="1"/>
</dbReference>
<keyword evidence="5" id="KW-1185">Reference proteome</keyword>
<gene>
    <name evidence="4" type="ORF">IV203_026108</name>
</gene>
<dbReference type="Proteomes" id="UP000693970">
    <property type="component" value="Unassembled WGS sequence"/>
</dbReference>
<evidence type="ECO:0000256" key="1">
    <source>
        <dbReference type="PROSITE-ProRule" id="PRU00288"/>
    </source>
</evidence>